<evidence type="ECO:0000259" key="1">
    <source>
        <dbReference type="Pfam" id="PF13480"/>
    </source>
</evidence>
<dbReference type="AlphaFoldDB" id="A0A2S8SUE0"/>
<keyword evidence="2" id="KW-0808">Transferase</keyword>
<dbReference type="SUPFAM" id="SSF55729">
    <property type="entry name" value="Acyl-CoA N-acyltransferases (Nat)"/>
    <property type="match status" value="1"/>
</dbReference>
<dbReference type="Gene3D" id="3.40.630.30">
    <property type="match status" value="1"/>
</dbReference>
<dbReference type="InParanoid" id="A0A2S8SUE0"/>
<dbReference type="RefSeq" id="WP_105483163.1">
    <property type="nucleotide sequence ID" value="NZ_NIGF01000005.1"/>
</dbReference>
<evidence type="ECO:0000313" key="2">
    <source>
        <dbReference type="EMBL" id="PQV64369.1"/>
    </source>
</evidence>
<reference evidence="2 3" key="1">
    <citation type="journal article" date="2018" name="Syst. Appl. Microbiol.">
        <title>Abditibacterium utsteinense sp. nov., the first cultivated member of candidate phylum FBP, isolated from ice-free Antarctic soil samples.</title>
        <authorList>
            <person name="Tahon G."/>
            <person name="Tytgat B."/>
            <person name="Lebbe L."/>
            <person name="Carlier A."/>
            <person name="Willems A."/>
        </authorList>
    </citation>
    <scope>NUCLEOTIDE SEQUENCE [LARGE SCALE GENOMIC DNA]</scope>
    <source>
        <strain evidence="2 3">LMG 29911</strain>
    </source>
</reference>
<organism evidence="2 3">
    <name type="scientific">Abditibacterium utsteinense</name>
    <dbReference type="NCBI Taxonomy" id="1960156"/>
    <lineage>
        <taxon>Bacteria</taxon>
        <taxon>Pseudomonadati</taxon>
        <taxon>Abditibacteriota</taxon>
        <taxon>Abditibacteriia</taxon>
        <taxon>Abditibacteriales</taxon>
        <taxon>Abditibacteriaceae</taxon>
        <taxon>Abditibacterium</taxon>
    </lineage>
</organism>
<feature type="domain" description="BioF2-like acetyltransferase" evidence="1">
    <location>
        <begin position="130"/>
        <end position="275"/>
    </location>
</feature>
<dbReference type="Proteomes" id="UP000237684">
    <property type="component" value="Unassembled WGS sequence"/>
</dbReference>
<evidence type="ECO:0000313" key="3">
    <source>
        <dbReference type="Proteomes" id="UP000237684"/>
    </source>
</evidence>
<accession>A0A2S8SUE0</accession>
<dbReference type="EMBL" id="NIGF01000005">
    <property type="protein sequence ID" value="PQV64369.1"/>
    <property type="molecule type" value="Genomic_DNA"/>
</dbReference>
<keyword evidence="3" id="KW-1185">Reference proteome</keyword>
<dbReference type="InterPro" id="IPR016181">
    <property type="entry name" value="Acyl_CoA_acyltransferase"/>
</dbReference>
<dbReference type="InterPro" id="IPR038740">
    <property type="entry name" value="BioF2-like_GNAT_dom"/>
</dbReference>
<name>A0A2S8SUE0_9BACT</name>
<dbReference type="OrthoDB" id="9795712at2"/>
<sequence>MTVFQTQQYRESYAQVFGRGKRFHSVDVPGAQVWLQSRGIGAKRLEFWGQGIADCGGALIETPEAAPALWQEIERLAQNGQGTHLTQIEATSPLIFCGNEAGWTVSDAETCPVLTFPDTFDEYVKSLGKNMREQIKRYPKRLEKQFKVEYELAQTEAQLEVALSDLFRLHGKRWRARGQTGVLGLPSRQKFHRLVCQKFLEADFLRLWTLRCDGQAACVLLSYFWGGRYWFFIGGFEPDLMRWSVGTCLFARVFQHAIEEGASEFDFLRGAEEYKYRFGAVNRDYKTLSHFSPTPRGHLLRRRVALENAFIARLHEKFGAN</sequence>
<dbReference type="GO" id="GO:0016740">
    <property type="term" value="F:transferase activity"/>
    <property type="evidence" value="ECO:0007669"/>
    <property type="project" value="UniProtKB-KW"/>
</dbReference>
<gene>
    <name evidence="2" type="ORF">B1R32_10550</name>
</gene>
<protein>
    <submittedName>
        <fullName evidence="2">Acetyltransferase (GNAT) domain-containing protein</fullName>
    </submittedName>
</protein>
<comment type="caution">
    <text evidence="2">The sequence shown here is derived from an EMBL/GenBank/DDBJ whole genome shotgun (WGS) entry which is preliminary data.</text>
</comment>
<dbReference type="Pfam" id="PF13480">
    <property type="entry name" value="Acetyltransf_6"/>
    <property type="match status" value="1"/>
</dbReference>
<proteinExistence type="predicted"/>